<dbReference type="InterPro" id="IPR001791">
    <property type="entry name" value="Laminin_G"/>
</dbReference>
<dbReference type="SMART" id="SM00089">
    <property type="entry name" value="PKD"/>
    <property type="match status" value="3"/>
</dbReference>
<dbReference type="CDD" id="cd00110">
    <property type="entry name" value="LamG"/>
    <property type="match status" value="1"/>
</dbReference>
<dbReference type="Pfam" id="PF18911">
    <property type="entry name" value="PKD_4"/>
    <property type="match status" value="2"/>
</dbReference>
<dbReference type="InterPro" id="IPR013320">
    <property type="entry name" value="ConA-like_dom_sf"/>
</dbReference>
<evidence type="ECO:0000256" key="1">
    <source>
        <dbReference type="ARBA" id="ARBA00022729"/>
    </source>
</evidence>
<feature type="signal peptide" evidence="3">
    <location>
        <begin position="1"/>
        <end position="17"/>
    </location>
</feature>
<feature type="domain" description="PKD" evidence="4">
    <location>
        <begin position="31"/>
        <end position="97"/>
    </location>
</feature>
<dbReference type="InterPro" id="IPR035986">
    <property type="entry name" value="PKD_dom_sf"/>
</dbReference>
<evidence type="ECO:0000256" key="2">
    <source>
        <dbReference type="ARBA" id="ARBA00023157"/>
    </source>
</evidence>
<dbReference type="RefSeq" id="WP_341835723.1">
    <property type="nucleotide sequence ID" value="NZ_CP149822.1"/>
</dbReference>
<accession>A0ABZ2YM77</accession>
<keyword evidence="1 3" id="KW-0732">Signal</keyword>
<dbReference type="InterPro" id="IPR006558">
    <property type="entry name" value="LamG-like"/>
</dbReference>
<feature type="chain" id="PRO_5045663972" evidence="3">
    <location>
        <begin position="18"/>
        <end position="503"/>
    </location>
</feature>
<proteinExistence type="predicted"/>
<dbReference type="Gene3D" id="2.60.40.10">
    <property type="entry name" value="Immunoglobulins"/>
    <property type="match status" value="3"/>
</dbReference>
<dbReference type="EMBL" id="CP149822">
    <property type="protein sequence ID" value="WZN40858.1"/>
    <property type="molecule type" value="Genomic_DNA"/>
</dbReference>
<name>A0ABZ2YM77_9BACT</name>
<feature type="domain" description="PKD" evidence="4">
    <location>
        <begin position="221"/>
        <end position="280"/>
    </location>
</feature>
<dbReference type="PROSITE" id="PS51257">
    <property type="entry name" value="PROKAR_LIPOPROTEIN"/>
    <property type="match status" value="1"/>
</dbReference>
<keyword evidence="2" id="KW-1015">Disulfide bond</keyword>
<organism evidence="5 6">
    <name type="scientific">Chitinophaga pollutisoli</name>
    <dbReference type="NCBI Taxonomy" id="3133966"/>
    <lineage>
        <taxon>Bacteria</taxon>
        <taxon>Pseudomonadati</taxon>
        <taxon>Bacteroidota</taxon>
        <taxon>Chitinophagia</taxon>
        <taxon>Chitinophagales</taxon>
        <taxon>Chitinophagaceae</taxon>
        <taxon>Chitinophaga</taxon>
    </lineage>
</organism>
<gene>
    <name evidence="5" type="ORF">WJU16_23120</name>
</gene>
<dbReference type="Proteomes" id="UP001485459">
    <property type="component" value="Chromosome"/>
</dbReference>
<dbReference type="SMART" id="SM00560">
    <property type="entry name" value="LamGL"/>
    <property type="match status" value="1"/>
</dbReference>
<dbReference type="Gene3D" id="2.60.120.200">
    <property type="match status" value="1"/>
</dbReference>
<feature type="domain" description="PKD" evidence="4">
    <location>
        <begin position="131"/>
        <end position="184"/>
    </location>
</feature>
<dbReference type="PROSITE" id="PS50093">
    <property type="entry name" value="PKD"/>
    <property type="match status" value="3"/>
</dbReference>
<dbReference type="InterPro" id="IPR000601">
    <property type="entry name" value="PKD_dom"/>
</dbReference>
<dbReference type="SMART" id="SM00282">
    <property type="entry name" value="LamG"/>
    <property type="match status" value="1"/>
</dbReference>
<evidence type="ECO:0000313" key="6">
    <source>
        <dbReference type="Proteomes" id="UP001485459"/>
    </source>
</evidence>
<dbReference type="Pfam" id="PF13385">
    <property type="entry name" value="Laminin_G_3"/>
    <property type="match status" value="1"/>
</dbReference>
<reference evidence="6" key="1">
    <citation type="submission" date="2024-03" db="EMBL/GenBank/DDBJ databases">
        <title>Chitinophaga horti sp. nov., isolated from garden soil.</title>
        <authorList>
            <person name="Lee D.S."/>
            <person name="Han D.M."/>
            <person name="Baek J.H."/>
            <person name="Choi D.G."/>
            <person name="Jeon J.H."/>
            <person name="Jeon C.O."/>
        </authorList>
    </citation>
    <scope>NUCLEOTIDE SEQUENCE [LARGE SCALE GENOMIC DNA]</scope>
    <source>
        <strain evidence="6">GPA1</strain>
    </source>
</reference>
<protein>
    <submittedName>
        <fullName evidence="5">PKD domain-containing protein</fullName>
    </submittedName>
</protein>
<evidence type="ECO:0000313" key="5">
    <source>
        <dbReference type="EMBL" id="WZN40858.1"/>
    </source>
</evidence>
<keyword evidence="6" id="KW-1185">Reference proteome</keyword>
<dbReference type="InterPro" id="IPR013783">
    <property type="entry name" value="Ig-like_fold"/>
</dbReference>
<dbReference type="CDD" id="cd00146">
    <property type="entry name" value="PKD"/>
    <property type="match status" value="2"/>
</dbReference>
<evidence type="ECO:0000259" key="4">
    <source>
        <dbReference type="PROSITE" id="PS50093"/>
    </source>
</evidence>
<dbReference type="SUPFAM" id="SSF49899">
    <property type="entry name" value="Concanavalin A-like lectins/glucanases"/>
    <property type="match status" value="1"/>
</dbReference>
<evidence type="ECO:0000256" key="3">
    <source>
        <dbReference type="SAM" id="SignalP"/>
    </source>
</evidence>
<dbReference type="SUPFAM" id="SSF49299">
    <property type="entry name" value="PKD domain"/>
    <property type="match status" value="3"/>
</dbReference>
<dbReference type="InterPro" id="IPR022409">
    <property type="entry name" value="PKD/Chitinase_dom"/>
</dbReference>
<sequence length="503" mass="55285">MKNSRYLFFYLAALLFAACKKDDAPANGVIREVIFESDKQEISAGDSIVFKDYSDGYVTHWNWTFEGGTPEASTLSAPKVIYDEPGIYEVTLEVRNADMEKVLTKKAYIKVDYNRVRADFTSAAAVYFQQEDVPFRDTSAGRPETWAWEFTPVHGGATLRSTVQHPVMRFSDTGFYRVTLRASNPQFADEVVKENFIRILDPSSISADFTSDQPATYAGGKIRLKDASVGKPSAWEWKVEGAETFTSTEQEPEFTFTQPGRYKVTLTVRNPFNSNTKTADKFLLVVPADDLSAFVPFNYTAVDAGPNAIATSAVGGGVTFGQSDRLGKPGQTATFNGSSGILLADHAALNFGTGNYTISVWVKTTSTAKMMLWQESGRNGAKDNQTWLRLNDNANDRQMRFCLEDGSGSTIMNLGGTGKVNDNAWHHVVAVRDGLTTLVYIDGIRVGMTTAPALRNVSNGQDFKIGFQEGAAANSSYFAGEIDDVIIYRKALTEAEVQALHQL</sequence>